<evidence type="ECO:0000256" key="4">
    <source>
        <dbReference type="ARBA" id="ARBA00022989"/>
    </source>
</evidence>
<name>A0A1N6UQH7_9GAMM</name>
<accession>A0A1N6UQH7</accession>
<dbReference type="eggNOG" id="COG1280">
    <property type="taxonomic scope" value="Bacteria"/>
</dbReference>
<dbReference type="PIRSF" id="PIRSF006324">
    <property type="entry name" value="LeuE"/>
    <property type="match status" value="1"/>
</dbReference>
<evidence type="ECO:0000313" key="8">
    <source>
        <dbReference type="Proteomes" id="UP000186895"/>
    </source>
</evidence>
<evidence type="ECO:0000256" key="6">
    <source>
        <dbReference type="SAM" id="Phobius"/>
    </source>
</evidence>
<comment type="subcellular location">
    <subcellularLocation>
        <location evidence="1">Cell membrane</location>
        <topology evidence="1">Multi-pass membrane protein</topology>
    </subcellularLocation>
</comment>
<dbReference type="AlphaFoldDB" id="A0A1N6UQH7"/>
<evidence type="ECO:0000313" key="7">
    <source>
        <dbReference type="EMBL" id="SIQ67903.1"/>
    </source>
</evidence>
<sequence>MTSFIAFIIAATLLTLTPGVDTAMVLRASLGSHRRVAFCAASGVVLGCLAWGGAVSLGLGIVLQASEWLYLAVKLAGAAYLIWLGLGLLLQPRKKIDSDGSHPGLQPWVAFRQGLVTNLLNPKIGIFYVSFLPQFIPSEMSVSLYSFFLASVHAVLTLLWFTLLILIASRISRWMQSPRVISRFDRITGGLFIGFGARLALSQG</sequence>
<dbReference type="GO" id="GO:0015171">
    <property type="term" value="F:amino acid transmembrane transporter activity"/>
    <property type="evidence" value="ECO:0007669"/>
    <property type="project" value="TreeGrafter"/>
</dbReference>
<dbReference type="GO" id="GO:0005886">
    <property type="term" value="C:plasma membrane"/>
    <property type="evidence" value="ECO:0007669"/>
    <property type="project" value="UniProtKB-SubCell"/>
</dbReference>
<dbReference type="PANTHER" id="PTHR30086:SF20">
    <property type="entry name" value="ARGININE EXPORTER PROTEIN ARGO-RELATED"/>
    <property type="match status" value="1"/>
</dbReference>
<keyword evidence="4 6" id="KW-1133">Transmembrane helix</keyword>
<dbReference type="Proteomes" id="UP000186895">
    <property type="component" value="Unassembled WGS sequence"/>
</dbReference>
<dbReference type="EMBL" id="FTMN01000007">
    <property type="protein sequence ID" value="SIQ67903.1"/>
    <property type="molecule type" value="Genomic_DNA"/>
</dbReference>
<dbReference type="STRING" id="49186.SAMN05421647_107161"/>
<reference evidence="7 8" key="1">
    <citation type="submission" date="2017-01" db="EMBL/GenBank/DDBJ databases">
        <authorList>
            <person name="Mah S.A."/>
            <person name="Swanson W.J."/>
            <person name="Moy G.W."/>
            <person name="Vacquier V.D."/>
        </authorList>
    </citation>
    <scope>NUCLEOTIDE SEQUENCE [LARGE SCALE GENOMIC DNA]</scope>
    <source>
        <strain evidence="7 8">DSM 7027</strain>
    </source>
</reference>
<evidence type="ECO:0000256" key="3">
    <source>
        <dbReference type="ARBA" id="ARBA00022692"/>
    </source>
</evidence>
<keyword evidence="8" id="KW-1185">Reference proteome</keyword>
<evidence type="ECO:0000256" key="1">
    <source>
        <dbReference type="ARBA" id="ARBA00004651"/>
    </source>
</evidence>
<dbReference type="InterPro" id="IPR001123">
    <property type="entry name" value="LeuE-type"/>
</dbReference>
<keyword evidence="2" id="KW-1003">Cell membrane</keyword>
<evidence type="ECO:0000256" key="2">
    <source>
        <dbReference type="ARBA" id="ARBA00022475"/>
    </source>
</evidence>
<gene>
    <name evidence="7" type="ORF">SAMN05421647_107161</name>
</gene>
<feature type="transmembrane region" description="Helical" evidence="6">
    <location>
        <begin position="68"/>
        <end position="90"/>
    </location>
</feature>
<proteinExistence type="predicted"/>
<protein>
    <submittedName>
        <fullName evidence="7">Threonine/homoserine/homoserine lactone efflux protein</fullName>
    </submittedName>
</protein>
<feature type="transmembrane region" description="Helical" evidence="6">
    <location>
        <begin position="35"/>
        <end position="61"/>
    </location>
</feature>
<keyword evidence="3 6" id="KW-0812">Transmembrane</keyword>
<evidence type="ECO:0000256" key="5">
    <source>
        <dbReference type="ARBA" id="ARBA00023136"/>
    </source>
</evidence>
<dbReference type="PANTHER" id="PTHR30086">
    <property type="entry name" value="ARGININE EXPORTER PROTEIN ARGO"/>
    <property type="match status" value="1"/>
</dbReference>
<organism evidence="7 8">
    <name type="scientific">Marinobacterium stanieri</name>
    <dbReference type="NCBI Taxonomy" id="49186"/>
    <lineage>
        <taxon>Bacteria</taxon>
        <taxon>Pseudomonadati</taxon>
        <taxon>Pseudomonadota</taxon>
        <taxon>Gammaproteobacteria</taxon>
        <taxon>Oceanospirillales</taxon>
        <taxon>Oceanospirillaceae</taxon>
        <taxon>Marinobacterium</taxon>
    </lineage>
</organism>
<dbReference type="RefSeq" id="WP_076464014.1">
    <property type="nucleotide sequence ID" value="NZ_FTMN01000007.1"/>
</dbReference>
<feature type="transmembrane region" description="Helical" evidence="6">
    <location>
        <begin position="144"/>
        <end position="169"/>
    </location>
</feature>
<dbReference type="Pfam" id="PF01810">
    <property type="entry name" value="LysE"/>
    <property type="match status" value="1"/>
</dbReference>
<keyword evidence="5 6" id="KW-0472">Membrane</keyword>